<name>A0A1E7XB29_9LACO</name>
<comment type="caution">
    <text evidence="1">The sequence shown here is derived from an EMBL/GenBank/DDBJ whole genome shotgun (WGS) entry which is preliminary data.</text>
</comment>
<evidence type="ECO:0000313" key="1">
    <source>
        <dbReference type="EMBL" id="OFA10259.1"/>
    </source>
</evidence>
<gene>
    <name evidence="1" type="ORF">LASUN_18680</name>
</gene>
<dbReference type="RefSeq" id="WP_083274468.1">
    <property type="nucleotide sequence ID" value="NZ_JAZHVW010000005.1"/>
</dbReference>
<protein>
    <submittedName>
        <fullName evidence="1">Uncharacterized protein</fullName>
    </submittedName>
</protein>
<reference evidence="1 2" key="1">
    <citation type="submission" date="2016-09" db="EMBL/GenBank/DDBJ databases">
        <title>Genome Sequence of Lactobacillus sunkii Strain CG01.</title>
        <authorList>
            <person name="Poehlein A."/>
            <person name="Gabris C."/>
            <person name="Bengelsdorf F.R."/>
            <person name="Duerre P."/>
            <person name="Daniel R."/>
        </authorList>
    </citation>
    <scope>NUCLEOTIDE SEQUENCE [LARGE SCALE GENOMIC DNA]</scope>
    <source>
        <strain evidence="1 2">CG_D</strain>
    </source>
</reference>
<sequence>MKIPADQRRSATYLSKFVSSVAISRFDSALNDLWNEVVIQLRKSVVLYGIDIFFDVAVAPKDRDAYSKEEDLSGIKDRTLLDVCLKLEILTEVVHRKLVYILDMRNKIGGSHPNSSVINAYELLGWLQTSVHEVIAEGAIKVKQFIKSLRAQASPF</sequence>
<accession>A0A1E7XB29</accession>
<organism evidence="1 2">
    <name type="scientific">Lentilactobacillus sunkii</name>
    <dbReference type="NCBI Taxonomy" id="481719"/>
    <lineage>
        <taxon>Bacteria</taxon>
        <taxon>Bacillati</taxon>
        <taxon>Bacillota</taxon>
        <taxon>Bacilli</taxon>
        <taxon>Lactobacillales</taxon>
        <taxon>Lactobacillaceae</taxon>
        <taxon>Lentilactobacillus</taxon>
    </lineage>
</organism>
<dbReference type="Proteomes" id="UP000177010">
    <property type="component" value="Unassembled WGS sequence"/>
</dbReference>
<evidence type="ECO:0000313" key="2">
    <source>
        <dbReference type="Proteomes" id="UP000177010"/>
    </source>
</evidence>
<dbReference type="AlphaFoldDB" id="A0A1E7XB29"/>
<dbReference type="EMBL" id="MIQE01000020">
    <property type="protein sequence ID" value="OFA10259.1"/>
    <property type="molecule type" value="Genomic_DNA"/>
</dbReference>
<proteinExistence type="predicted"/>